<dbReference type="GO" id="GO:1902201">
    <property type="term" value="P:negative regulation of bacterial-type flagellum-dependent cell motility"/>
    <property type="evidence" value="ECO:0007669"/>
    <property type="project" value="TreeGrafter"/>
</dbReference>
<dbReference type="GO" id="GO:0043709">
    <property type="term" value="P:cell adhesion involved in single-species biofilm formation"/>
    <property type="evidence" value="ECO:0007669"/>
    <property type="project" value="TreeGrafter"/>
</dbReference>
<dbReference type="InterPro" id="IPR043128">
    <property type="entry name" value="Rev_trsase/Diguanyl_cyclase"/>
</dbReference>
<accession>A0A5J6WIK9</accession>
<dbReference type="GO" id="GO:0005886">
    <property type="term" value="C:plasma membrane"/>
    <property type="evidence" value="ECO:0007669"/>
    <property type="project" value="TreeGrafter"/>
</dbReference>
<name>A0A5J6WIK9_MORMI</name>
<evidence type="ECO:0000256" key="4">
    <source>
        <dbReference type="SAM" id="Phobius"/>
    </source>
</evidence>
<feature type="domain" description="GGDEF" evidence="5">
    <location>
        <begin position="270"/>
        <end position="404"/>
    </location>
</feature>
<dbReference type="InterPro" id="IPR000160">
    <property type="entry name" value="GGDEF_dom"/>
</dbReference>
<keyword evidence="4" id="KW-0472">Membrane</keyword>
<comment type="cofactor">
    <cofactor evidence="1">
        <name>Mg(2+)</name>
        <dbReference type="ChEBI" id="CHEBI:18420"/>
    </cofactor>
</comment>
<dbReference type="AlphaFoldDB" id="A0A5J6WIK9"/>
<evidence type="ECO:0000256" key="3">
    <source>
        <dbReference type="ARBA" id="ARBA00034247"/>
    </source>
</evidence>
<dbReference type="Proteomes" id="UP000327424">
    <property type="component" value="Chromosome"/>
</dbReference>
<dbReference type="NCBIfam" id="TIGR00254">
    <property type="entry name" value="GGDEF"/>
    <property type="match status" value="1"/>
</dbReference>
<sequence length="404" mass="45031">MLKIPFRCSINNAKQAVVATFIALAFVISSVVAIATPITYDLVWNALFDVAMEQNEQQALKFEAFAKTSILQGEPAVGVIKQFQDIFQGSSYDPSNYVCLVDENGEVIAHPEMSFVGNVIDINYQLKQEALAAAKHAYVDISLITKNINADFSSSNQPSRSVVKYTEDGYMEAIYQYPLPDIDATLWIHIDVAVLDQKTEKVMMAIGAVIIPALLIMIAIGTFAVRIVERSFESKLEKQARTDGLTGLANRRHFDDQLEVEWKRAFRKGGSVSLAMLDIDYFKLYNDNYGHQAGDEVIQQVAHCLNMKVQRSSDTVARYGGEEFAIIMVDCTEQEAALFMQRLVISIEELQLLHAYSSCSQYITCSLGIATLKATEDVDHSMLLRLADNALYRSKAKGRNNLCS</sequence>
<dbReference type="SMART" id="SM00267">
    <property type="entry name" value="GGDEF"/>
    <property type="match status" value="1"/>
</dbReference>
<dbReference type="FunFam" id="3.30.70.270:FF:000001">
    <property type="entry name" value="Diguanylate cyclase domain protein"/>
    <property type="match status" value="1"/>
</dbReference>
<keyword evidence="4" id="KW-0812">Transmembrane</keyword>
<dbReference type="GO" id="GO:0052621">
    <property type="term" value="F:diguanylate cyclase activity"/>
    <property type="evidence" value="ECO:0007669"/>
    <property type="project" value="UniProtKB-EC"/>
</dbReference>
<dbReference type="PANTHER" id="PTHR45138">
    <property type="entry name" value="REGULATORY COMPONENTS OF SENSORY TRANSDUCTION SYSTEM"/>
    <property type="match status" value="1"/>
</dbReference>
<evidence type="ECO:0000313" key="6">
    <source>
        <dbReference type="EMBL" id="QFI37989.1"/>
    </source>
</evidence>
<evidence type="ECO:0000256" key="1">
    <source>
        <dbReference type="ARBA" id="ARBA00001946"/>
    </source>
</evidence>
<gene>
    <name evidence="6" type="ORF">FR932_09060</name>
</gene>
<evidence type="ECO:0000313" key="7">
    <source>
        <dbReference type="Proteomes" id="UP000327424"/>
    </source>
</evidence>
<dbReference type="OrthoDB" id="5620448at2"/>
<dbReference type="InterPro" id="IPR029787">
    <property type="entry name" value="Nucleotide_cyclase"/>
</dbReference>
<dbReference type="Gene3D" id="3.30.450.20">
    <property type="entry name" value="PAS domain"/>
    <property type="match status" value="1"/>
</dbReference>
<comment type="catalytic activity">
    <reaction evidence="3">
        <text>2 GTP = 3',3'-c-di-GMP + 2 diphosphate</text>
        <dbReference type="Rhea" id="RHEA:24898"/>
        <dbReference type="ChEBI" id="CHEBI:33019"/>
        <dbReference type="ChEBI" id="CHEBI:37565"/>
        <dbReference type="ChEBI" id="CHEBI:58805"/>
        <dbReference type="EC" id="2.7.7.65"/>
    </reaction>
</comment>
<dbReference type="EMBL" id="CP044399">
    <property type="protein sequence ID" value="QFI37989.1"/>
    <property type="molecule type" value="Genomic_DNA"/>
</dbReference>
<reference evidence="6 7" key="1">
    <citation type="submission" date="2019-09" db="EMBL/GenBank/DDBJ databases">
        <title>Hybrid Assembly of the complete Genome of the Deep-Sea Bacterium Moritella marina from long Nanopore and Illumina reads.</title>
        <authorList>
            <person name="Magin S."/>
            <person name="Georgoulis A."/>
            <person name="Papadimitriou K."/>
            <person name="Iliakis G."/>
            <person name="Vorgias C.E."/>
        </authorList>
    </citation>
    <scope>NUCLEOTIDE SEQUENCE [LARGE SCALE GENOMIC DNA]</scope>
    <source>
        <strain evidence="6 7">MP-1</strain>
    </source>
</reference>
<dbReference type="KEGG" id="mmaa:FR932_09060"/>
<organism evidence="6 7">
    <name type="scientific">Moritella marina ATCC 15381</name>
    <dbReference type="NCBI Taxonomy" id="1202962"/>
    <lineage>
        <taxon>Bacteria</taxon>
        <taxon>Pseudomonadati</taxon>
        <taxon>Pseudomonadota</taxon>
        <taxon>Gammaproteobacteria</taxon>
        <taxon>Alteromonadales</taxon>
        <taxon>Moritellaceae</taxon>
        <taxon>Moritella</taxon>
    </lineage>
</organism>
<evidence type="ECO:0000259" key="5">
    <source>
        <dbReference type="PROSITE" id="PS50887"/>
    </source>
</evidence>
<dbReference type="Gene3D" id="3.30.70.270">
    <property type="match status" value="1"/>
</dbReference>
<dbReference type="CDD" id="cd01949">
    <property type="entry name" value="GGDEF"/>
    <property type="match status" value="1"/>
</dbReference>
<feature type="transmembrane region" description="Helical" evidence="4">
    <location>
        <begin position="202"/>
        <end position="228"/>
    </location>
</feature>
<keyword evidence="4" id="KW-1133">Transmembrane helix</keyword>
<dbReference type="InterPro" id="IPR050469">
    <property type="entry name" value="Diguanylate_Cyclase"/>
</dbReference>
<dbReference type="PROSITE" id="PS50887">
    <property type="entry name" value="GGDEF"/>
    <property type="match status" value="1"/>
</dbReference>
<evidence type="ECO:0000256" key="2">
    <source>
        <dbReference type="ARBA" id="ARBA00012528"/>
    </source>
</evidence>
<dbReference type="PANTHER" id="PTHR45138:SF9">
    <property type="entry name" value="DIGUANYLATE CYCLASE DGCM-RELATED"/>
    <property type="match status" value="1"/>
</dbReference>
<proteinExistence type="predicted"/>
<protein>
    <recommendedName>
        <fullName evidence="2">diguanylate cyclase</fullName>
        <ecNumber evidence="2">2.7.7.65</ecNumber>
    </recommendedName>
</protein>
<keyword evidence="7" id="KW-1185">Reference proteome</keyword>
<dbReference type="RefSeq" id="WP_019441844.1">
    <property type="nucleotide sequence ID" value="NZ_ALOE01000022.1"/>
</dbReference>
<dbReference type="SUPFAM" id="SSF55073">
    <property type="entry name" value="Nucleotide cyclase"/>
    <property type="match status" value="1"/>
</dbReference>
<dbReference type="EC" id="2.7.7.65" evidence="2"/>
<dbReference type="Pfam" id="PF00990">
    <property type="entry name" value="GGDEF"/>
    <property type="match status" value="1"/>
</dbReference>